<keyword evidence="4 7" id="KW-0378">Hydrolase</keyword>
<evidence type="ECO:0000256" key="4">
    <source>
        <dbReference type="ARBA" id="ARBA00022801"/>
    </source>
</evidence>
<protein>
    <recommendedName>
        <fullName evidence="8">Peptidase M3A/M3B catalytic domain-containing protein</fullName>
    </recommendedName>
</protein>
<organism evidence="9">
    <name type="scientific">Cyprideis torosa</name>
    <dbReference type="NCBI Taxonomy" id="163714"/>
    <lineage>
        <taxon>Eukaryota</taxon>
        <taxon>Metazoa</taxon>
        <taxon>Ecdysozoa</taxon>
        <taxon>Arthropoda</taxon>
        <taxon>Crustacea</taxon>
        <taxon>Oligostraca</taxon>
        <taxon>Ostracoda</taxon>
        <taxon>Podocopa</taxon>
        <taxon>Podocopida</taxon>
        <taxon>Cytherocopina</taxon>
        <taxon>Cytheroidea</taxon>
        <taxon>Cytherideidae</taxon>
        <taxon>Cyprideis</taxon>
    </lineage>
</organism>
<evidence type="ECO:0000256" key="2">
    <source>
        <dbReference type="ARBA" id="ARBA00022670"/>
    </source>
</evidence>
<proteinExistence type="inferred from homology"/>
<dbReference type="EMBL" id="OB663127">
    <property type="protein sequence ID" value="CAD7231013.1"/>
    <property type="molecule type" value="Genomic_DNA"/>
</dbReference>
<name>A0A7R8WIA6_9CRUS</name>
<dbReference type="InterPro" id="IPR045090">
    <property type="entry name" value="Pept_M3A_M3B"/>
</dbReference>
<feature type="domain" description="Peptidase M3A/M3B catalytic" evidence="8">
    <location>
        <begin position="39"/>
        <end position="368"/>
    </location>
</feature>
<dbReference type="FunFam" id="3.40.390.10:FF:000006">
    <property type="entry name" value="Thimet oligopeptidase 1"/>
    <property type="match status" value="1"/>
</dbReference>
<dbReference type="GO" id="GO:0006508">
    <property type="term" value="P:proteolysis"/>
    <property type="evidence" value="ECO:0007669"/>
    <property type="project" value="UniProtKB-KW"/>
</dbReference>
<accession>A0A7R8WIA6</accession>
<dbReference type="AlphaFoldDB" id="A0A7R8WIA6"/>
<gene>
    <name evidence="9" type="ORF">CTOB1V02_LOCUS8868</name>
</gene>
<evidence type="ECO:0000313" key="9">
    <source>
        <dbReference type="EMBL" id="CAD7231013.1"/>
    </source>
</evidence>
<dbReference type="GO" id="GO:0046872">
    <property type="term" value="F:metal ion binding"/>
    <property type="evidence" value="ECO:0007669"/>
    <property type="project" value="UniProtKB-UniRule"/>
</dbReference>
<sequence length="371" mass="41815">MGVLVEICGESSSDGDYSTTLFPPCNEPSYAFVARINLTQQVDQEALKPYFPLERVTEGLLKIYQSLLGLKFTEVTDSVEVWHPEVTVYQVHDAPSGELLGYFALDLFPREGKYGHAAVFEMQPSCVMEDGKRQVAGAAMMANFTKPTSTKPSLLKHDEVETYFHEFGHVMHYICARADLAEFAGYRTERDFVEAPSQMLENWVWEKEALRLMSGHYLDGSLLPDDMIEKLVAAKNANAGHFNLRQIVLGTFDQRIHTRPSADTATLFAETYKEIMGLETIPDTNRTASWGHLAGHYDAQYYGYMWSEVYSMDMFETKFKSAGIMNPMVGVEYRKLILEPGGTKDGADMLQEFLGRSPSQEPFLRSKGLVV</sequence>
<evidence type="ECO:0000256" key="7">
    <source>
        <dbReference type="RuleBase" id="RU003435"/>
    </source>
</evidence>
<keyword evidence="6 7" id="KW-0482">Metalloprotease</keyword>
<evidence type="ECO:0000256" key="3">
    <source>
        <dbReference type="ARBA" id="ARBA00022723"/>
    </source>
</evidence>
<dbReference type="GO" id="GO:0005758">
    <property type="term" value="C:mitochondrial intermembrane space"/>
    <property type="evidence" value="ECO:0007669"/>
    <property type="project" value="TreeGrafter"/>
</dbReference>
<dbReference type="InterPro" id="IPR001567">
    <property type="entry name" value="Pept_M3A_M3B_dom"/>
</dbReference>
<comment type="similarity">
    <text evidence="1 7">Belongs to the peptidase M3 family.</text>
</comment>
<dbReference type="GO" id="GO:0004222">
    <property type="term" value="F:metalloendopeptidase activity"/>
    <property type="evidence" value="ECO:0007669"/>
    <property type="project" value="InterPro"/>
</dbReference>
<dbReference type="PANTHER" id="PTHR11804">
    <property type="entry name" value="PROTEASE M3 THIMET OLIGOPEPTIDASE-RELATED"/>
    <property type="match status" value="1"/>
</dbReference>
<keyword evidence="3 7" id="KW-0479">Metal-binding</keyword>
<dbReference type="SUPFAM" id="SSF55486">
    <property type="entry name" value="Metalloproteases ('zincins'), catalytic domain"/>
    <property type="match status" value="1"/>
</dbReference>
<dbReference type="GO" id="GO:0006518">
    <property type="term" value="P:peptide metabolic process"/>
    <property type="evidence" value="ECO:0007669"/>
    <property type="project" value="TreeGrafter"/>
</dbReference>
<dbReference type="OrthoDB" id="534666at2759"/>
<keyword evidence="2 7" id="KW-0645">Protease</keyword>
<keyword evidence="5 7" id="KW-0862">Zinc</keyword>
<comment type="cofactor">
    <cofactor evidence="7">
        <name>Zn(2+)</name>
        <dbReference type="ChEBI" id="CHEBI:29105"/>
    </cofactor>
    <text evidence="7">Binds 1 zinc ion.</text>
</comment>
<reference evidence="9" key="1">
    <citation type="submission" date="2020-11" db="EMBL/GenBank/DDBJ databases">
        <authorList>
            <person name="Tran Van P."/>
        </authorList>
    </citation>
    <scope>NUCLEOTIDE SEQUENCE</scope>
</reference>
<evidence type="ECO:0000256" key="1">
    <source>
        <dbReference type="ARBA" id="ARBA00006040"/>
    </source>
</evidence>
<evidence type="ECO:0000259" key="8">
    <source>
        <dbReference type="Pfam" id="PF01432"/>
    </source>
</evidence>
<dbReference type="Pfam" id="PF01432">
    <property type="entry name" value="Peptidase_M3"/>
    <property type="match status" value="1"/>
</dbReference>
<evidence type="ECO:0000256" key="6">
    <source>
        <dbReference type="ARBA" id="ARBA00023049"/>
    </source>
</evidence>
<evidence type="ECO:0000256" key="5">
    <source>
        <dbReference type="ARBA" id="ARBA00022833"/>
    </source>
</evidence>
<dbReference type="Gene3D" id="1.10.1370.40">
    <property type="match status" value="2"/>
</dbReference>
<dbReference type="PANTHER" id="PTHR11804:SF84">
    <property type="entry name" value="SACCHAROLYSIN"/>
    <property type="match status" value="1"/>
</dbReference>